<protein>
    <submittedName>
        <fullName evidence="2">Uncharacterized protein</fullName>
    </submittedName>
</protein>
<dbReference type="Proteomes" id="UP000682802">
    <property type="component" value="Chromosome 1"/>
</dbReference>
<organism evidence="2 3">
    <name type="scientific">Flammeovirga kamogawensis</name>
    <dbReference type="NCBI Taxonomy" id="373891"/>
    <lineage>
        <taxon>Bacteria</taxon>
        <taxon>Pseudomonadati</taxon>
        <taxon>Bacteroidota</taxon>
        <taxon>Cytophagia</taxon>
        <taxon>Cytophagales</taxon>
        <taxon>Flammeovirgaceae</taxon>
        <taxon>Flammeovirga</taxon>
    </lineage>
</organism>
<gene>
    <name evidence="2" type="ORF">KM029_15940</name>
</gene>
<feature type="compositionally biased region" description="Acidic residues" evidence="1">
    <location>
        <begin position="296"/>
        <end position="313"/>
    </location>
</feature>
<sequence>MKQTFIYICVILCLLLDGCVPKVCPAYSSAFYQKDDPNNPFYVTSTRDTTSDYFVPYGDTTYSINGKVTYISYFKDDSLGKEEELFASRETEWNGLVKPRGGLYGKLTHQDRKLVSTNYPQTIKALTKNPYPIELTEEDSIIDFIPEDSIYLVSSSDSLENALFGGGPGYDDSRVAKELPEQKERIAEESTSDSLPPMRYDGYVYMQKYGDRVALEDSMRAGYFIVPDSMYLVERKWFEIWKPKYYMIPKRVLDQKDADQLAKIEADSLSKLPQYDSTGQLIEKKKLFGKKKNKEEEIEDLSTDLPEEDDSEEPDKSSKGKKKNKNKATKTEETETEEDEDW</sequence>
<feature type="region of interest" description="Disordered" evidence="1">
    <location>
        <begin position="291"/>
        <end position="342"/>
    </location>
</feature>
<dbReference type="EMBL" id="CP076128">
    <property type="protein sequence ID" value="QWG06780.1"/>
    <property type="molecule type" value="Genomic_DNA"/>
</dbReference>
<dbReference type="RefSeq" id="WP_144074187.1">
    <property type="nucleotide sequence ID" value="NZ_CP076128.1"/>
</dbReference>
<keyword evidence="3" id="KW-1185">Reference proteome</keyword>
<name>A0ABX8GT62_9BACT</name>
<proteinExistence type="predicted"/>
<evidence type="ECO:0000313" key="2">
    <source>
        <dbReference type="EMBL" id="QWG06780.1"/>
    </source>
</evidence>
<reference evidence="2 3" key="1">
    <citation type="submission" date="2021-05" db="EMBL/GenBank/DDBJ databases">
        <title>Comparative genomic studies on the polysaccharide-degrading batcterial strains of the Flammeovirga genus.</title>
        <authorList>
            <person name="Zewei F."/>
            <person name="Zheng Z."/>
            <person name="Yu L."/>
            <person name="Ruyue G."/>
            <person name="Yanhong M."/>
            <person name="Yuanyuan C."/>
            <person name="Jingyan G."/>
            <person name="Wenjun H."/>
        </authorList>
    </citation>
    <scope>NUCLEOTIDE SEQUENCE [LARGE SCALE GENOMIC DNA]</scope>
    <source>
        <strain evidence="2 3">YS10</strain>
    </source>
</reference>
<evidence type="ECO:0000256" key="1">
    <source>
        <dbReference type="SAM" id="MobiDB-lite"/>
    </source>
</evidence>
<feature type="compositionally biased region" description="Basic residues" evidence="1">
    <location>
        <begin position="319"/>
        <end position="328"/>
    </location>
</feature>
<accession>A0ABX8GT62</accession>
<evidence type="ECO:0000313" key="3">
    <source>
        <dbReference type="Proteomes" id="UP000682802"/>
    </source>
</evidence>